<dbReference type="PANTHER" id="PTHR35936">
    <property type="entry name" value="MEMBRANE-BOUND LYTIC MUREIN TRANSGLYCOSYLASE F"/>
    <property type="match status" value="1"/>
</dbReference>
<dbReference type="Gene3D" id="3.40.190.10">
    <property type="entry name" value="Periplasmic binding protein-like II"/>
    <property type="match status" value="2"/>
</dbReference>
<dbReference type="Pfam" id="PF00497">
    <property type="entry name" value="SBP_bac_3"/>
    <property type="match status" value="1"/>
</dbReference>
<evidence type="ECO:0000259" key="3">
    <source>
        <dbReference type="Pfam" id="PF00497"/>
    </source>
</evidence>
<evidence type="ECO:0000256" key="2">
    <source>
        <dbReference type="SAM" id="MobiDB-lite"/>
    </source>
</evidence>
<dbReference type="Proteomes" id="UP000197446">
    <property type="component" value="Unassembled WGS sequence"/>
</dbReference>
<gene>
    <name evidence="4" type="ORF">CDO81_07350</name>
</gene>
<keyword evidence="1" id="KW-0732">Signal</keyword>
<feature type="region of interest" description="Disordered" evidence="2">
    <location>
        <begin position="26"/>
        <end position="48"/>
    </location>
</feature>
<proteinExistence type="predicted"/>
<evidence type="ECO:0000313" key="4">
    <source>
        <dbReference type="EMBL" id="OWR04883.1"/>
    </source>
</evidence>
<sequence>MKMGVCTTPWLSVSVPRRARPSVLRSSNFSMGRGLSQPGPGPQCAMPRRSPSWRRFAAFFACSGAFGWGAAGATEGPPRCGPHVAGLYLSAPFYEEEPEPHGLDLDMLQELQRRSGCELRSVVESRLRIWDQMRRGVLQLTLSSVITPERREVAEIHPYLQARFQLVLHGTATTGVQGIAHFDARPGLKLLGVRGYAYGPTFGAWAQRLREQGRLVEASDFQGAVRMFRAGRADGLIAAPSAIPEVKAAFQGTRPPRVLDPAPNERLLVGMALSLNLPEADRQRLRQALASMRQDGTLQSLIKRHFGDYGASVMLLRGD</sequence>
<evidence type="ECO:0000313" key="5">
    <source>
        <dbReference type="Proteomes" id="UP000197446"/>
    </source>
</evidence>
<name>A0A254NJ55_9BURK</name>
<organism evidence="4 5">
    <name type="scientific">Roseateles puraquae</name>
    <dbReference type="NCBI Taxonomy" id="431059"/>
    <lineage>
        <taxon>Bacteria</taxon>
        <taxon>Pseudomonadati</taxon>
        <taxon>Pseudomonadota</taxon>
        <taxon>Betaproteobacteria</taxon>
        <taxon>Burkholderiales</taxon>
        <taxon>Sphaerotilaceae</taxon>
        <taxon>Roseateles</taxon>
    </lineage>
</organism>
<comment type="caution">
    <text evidence="4">The sequence shown here is derived from an EMBL/GenBank/DDBJ whole genome shotgun (WGS) entry which is preliminary data.</text>
</comment>
<accession>A0A254NJ55</accession>
<reference evidence="4 5" key="1">
    <citation type="journal article" date="2007" name="Int. J. Syst. Evol. Microbiol.">
        <title>Description of Pelomonas aquatica sp. nov. and Pelomonas puraquae sp. nov., isolated from industrial and haemodialysis water.</title>
        <authorList>
            <person name="Gomila M."/>
            <person name="Bowien B."/>
            <person name="Falsen E."/>
            <person name="Moore E.R."/>
            <person name="Lalucat J."/>
        </authorList>
    </citation>
    <scope>NUCLEOTIDE SEQUENCE [LARGE SCALE GENOMIC DNA]</scope>
    <source>
        <strain evidence="4 5">CCUG 52769</strain>
    </source>
</reference>
<dbReference type="SUPFAM" id="SSF53850">
    <property type="entry name" value="Periplasmic binding protein-like II"/>
    <property type="match status" value="1"/>
</dbReference>
<dbReference type="InterPro" id="IPR001638">
    <property type="entry name" value="Solute-binding_3/MltF_N"/>
</dbReference>
<dbReference type="EMBL" id="NISI01000002">
    <property type="protein sequence ID" value="OWR04883.1"/>
    <property type="molecule type" value="Genomic_DNA"/>
</dbReference>
<protein>
    <recommendedName>
        <fullName evidence="3">Solute-binding protein family 3/N-terminal domain-containing protein</fullName>
    </recommendedName>
</protein>
<evidence type="ECO:0000256" key="1">
    <source>
        <dbReference type="ARBA" id="ARBA00022729"/>
    </source>
</evidence>
<dbReference type="AlphaFoldDB" id="A0A254NJ55"/>
<feature type="domain" description="Solute-binding protein family 3/N-terminal" evidence="3">
    <location>
        <begin position="93"/>
        <end position="307"/>
    </location>
</feature>
<keyword evidence="5" id="KW-1185">Reference proteome</keyword>